<accession>A0A202BEG0</accession>
<proteinExistence type="predicted"/>
<dbReference type="EMBL" id="NHOO01000003">
    <property type="protein sequence ID" value="OVE49859.1"/>
    <property type="molecule type" value="Genomic_DNA"/>
</dbReference>
<organism evidence="1 2">
    <name type="scientific">Chromobacterium violaceum</name>
    <dbReference type="NCBI Taxonomy" id="536"/>
    <lineage>
        <taxon>Bacteria</taxon>
        <taxon>Pseudomonadati</taxon>
        <taxon>Pseudomonadota</taxon>
        <taxon>Betaproteobacteria</taxon>
        <taxon>Neisseriales</taxon>
        <taxon>Chromobacteriaceae</taxon>
        <taxon>Chromobacterium</taxon>
    </lineage>
</organism>
<keyword evidence="2" id="KW-1185">Reference proteome</keyword>
<comment type="caution">
    <text evidence="1">The sequence shown here is derived from an EMBL/GenBank/DDBJ whole genome shotgun (WGS) entry which is preliminary data.</text>
</comment>
<protein>
    <submittedName>
        <fullName evidence="1">Uncharacterized protein</fullName>
    </submittedName>
</protein>
<dbReference type="AlphaFoldDB" id="A0A202BEG0"/>
<evidence type="ECO:0000313" key="1">
    <source>
        <dbReference type="EMBL" id="OVE49859.1"/>
    </source>
</evidence>
<dbReference type="RefSeq" id="WP_087697329.1">
    <property type="nucleotide sequence ID" value="NZ_NHOO01000003.1"/>
</dbReference>
<sequence>MTPGDITTRYAWQFRGGRGIDHCVPPQWLPIVAELCNAIEEAISVADRPAFYWLDIKEKRGTIAVDYVAPANMTDTIEALIEAASVKLPVE</sequence>
<reference evidence="1 2" key="1">
    <citation type="submission" date="2017-05" db="EMBL/GenBank/DDBJ databases">
        <title>Chromobacterium violaceum GHPS1 isolated from Hydrocarbon polluted soil in French Guiana display an awesome secondary metabolite arsenal and a battery of drug and heavy-metal-resistance and detoxification of xenobiotics proteins.</title>
        <authorList>
            <person name="Belbahri L."/>
        </authorList>
    </citation>
    <scope>NUCLEOTIDE SEQUENCE [LARGE SCALE GENOMIC DNA]</scope>
    <source>
        <strain evidence="1 2">GHPS1</strain>
    </source>
</reference>
<name>A0A202BEG0_CHRVL</name>
<dbReference type="Proteomes" id="UP000196342">
    <property type="component" value="Unassembled WGS sequence"/>
</dbReference>
<gene>
    <name evidence="1" type="ORF">CBW21_04780</name>
</gene>
<evidence type="ECO:0000313" key="2">
    <source>
        <dbReference type="Proteomes" id="UP000196342"/>
    </source>
</evidence>